<reference evidence="1" key="1">
    <citation type="submission" date="2020-05" db="EMBL/GenBank/DDBJ databases">
        <title>Large-scale comparative analyses of tick genomes elucidate their genetic diversity and vector capacities.</title>
        <authorList>
            <person name="Jia N."/>
            <person name="Wang J."/>
            <person name="Shi W."/>
            <person name="Du L."/>
            <person name="Sun Y."/>
            <person name="Zhan W."/>
            <person name="Jiang J."/>
            <person name="Wang Q."/>
            <person name="Zhang B."/>
            <person name="Ji P."/>
            <person name="Sakyi L.B."/>
            <person name="Cui X."/>
            <person name="Yuan T."/>
            <person name="Jiang B."/>
            <person name="Yang W."/>
            <person name="Lam T.T.-Y."/>
            <person name="Chang Q."/>
            <person name="Ding S."/>
            <person name="Wang X."/>
            <person name="Zhu J."/>
            <person name="Ruan X."/>
            <person name="Zhao L."/>
            <person name="Wei J."/>
            <person name="Que T."/>
            <person name="Du C."/>
            <person name="Cheng J."/>
            <person name="Dai P."/>
            <person name="Han X."/>
            <person name="Huang E."/>
            <person name="Gao Y."/>
            <person name="Liu J."/>
            <person name="Shao H."/>
            <person name="Ye R."/>
            <person name="Li L."/>
            <person name="Wei W."/>
            <person name="Wang X."/>
            <person name="Wang C."/>
            <person name="Yang T."/>
            <person name="Huo Q."/>
            <person name="Li W."/>
            <person name="Guo W."/>
            <person name="Chen H."/>
            <person name="Zhou L."/>
            <person name="Ni X."/>
            <person name="Tian J."/>
            <person name="Zhou Y."/>
            <person name="Sheng Y."/>
            <person name="Liu T."/>
            <person name="Pan Y."/>
            <person name="Xia L."/>
            <person name="Li J."/>
            <person name="Zhao F."/>
            <person name="Cao W."/>
        </authorList>
    </citation>
    <scope>NUCLEOTIDE SEQUENCE</scope>
    <source>
        <strain evidence="1">Hyas-2018</strain>
    </source>
</reference>
<organism evidence="1 2">
    <name type="scientific">Hyalomma asiaticum</name>
    <name type="common">Tick</name>
    <dbReference type="NCBI Taxonomy" id="266040"/>
    <lineage>
        <taxon>Eukaryota</taxon>
        <taxon>Metazoa</taxon>
        <taxon>Ecdysozoa</taxon>
        <taxon>Arthropoda</taxon>
        <taxon>Chelicerata</taxon>
        <taxon>Arachnida</taxon>
        <taxon>Acari</taxon>
        <taxon>Parasitiformes</taxon>
        <taxon>Ixodida</taxon>
        <taxon>Ixodoidea</taxon>
        <taxon>Ixodidae</taxon>
        <taxon>Hyalomminae</taxon>
        <taxon>Hyalomma</taxon>
    </lineage>
</organism>
<dbReference type="Proteomes" id="UP000821845">
    <property type="component" value="Chromosome 4"/>
</dbReference>
<evidence type="ECO:0000313" key="1">
    <source>
        <dbReference type="EMBL" id="KAH6934117.1"/>
    </source>
</evidence>
<sequence>MNYAKSTVYISGGTRCAAVIEERGVRNVSNTRRFLSAGPLYFCKWLFLRLTASLCRRKGRFDLYAFGVKYEPRRCGLLYPEEEISLDNICPPPNSDKPLHEDDDAEDCCHELDDEMLVWASTERGECLLARVRRHPSEGTTEASLYLRTADGHSYVLPSGSQSSTDLSHSGVYAASGLRLEQLVPMRRWRVAFNGLLRTAGSSRAVKAAEDGRGFPYTSLPKDYRIILPPLPSGEGLSRAVVLHCDISGRPYGINDFRMPLKELGIIQQVSGIGAYQMSHVWLLNMKTDEAKKTLLHAGLLSVKNRPCLVVDPVKQELRLKLHWVAFDVNAETIRRAFREYGEVRDVISDKWRDEDFEGVESTTRLVRICLKEGVSAERIPHQMRLGSGTALVVVPGRAPLCLRCRTTGHIRRDCRVPKCAGCHAFGHEQVDCTRSYASAASRGAHADQSEMLMDEEEAEKAAASEASGETTEASEATLNNESKVEETKDNTEETTDTGTPTRQPVAEVGTSDRFEVVHTNPDACVDMEILEAAPIKRRLHEGVAADAASQQRLNQEKEGRWQVAGPKKHRGASRLRSSSLSRGGDRTTP</sequence>
<dbReference type="EMBL" id="CM023484">
    <property type="protein sequence ID" value="KAH6934117.1"/>
    <property type="molecule type" value="Genomic_DNA"/>
</dbReference>
<name>A0ACB7SLW1_HYAAI</name>
<proteinExistence type="predicted"/>
<gene>
    <name evidence="1" type="ORF">HPB50_020599</name>
</gene>
<comment type="caution">
    <text evidence="1">The sequence shown here is derived from an EMBL/GenBank/DDBJ whole genome shotgun (WGS) entry which is preliminary data.</text>
</comment>
<keyword evidence="2" id="KW-1185">Reference proteome</keyword>
<protein>
    <submittedName>
        <fullName evidence="1">Uncharacterized protein</fullName>
    </submittedName>
</protein>
<evidence type="ECO:0000313" key="2">
    <source>
        <dbReference type="Proteomes" id="UP000821845"/>
    </source>
</evidence>
<accession>A0ACB7SLW1</accession>